<evidence type="ECO:0000256" key="2">
    <source>
        <dbReference type="ARBA" id="ARBA00022801"/>
    </source>
</evidence>
<dbReference type="InterPro" id="IPR011045">
    <property type="entry name" value="N2O_reductase_N"/>
</dbReference>
<feature type="domain" description="YNCE-like beta-propeller" evidence="5">
    <location>
        <begin position="47"/>
        <end position="317"/>
    </location>
</feature>
<feature type="compositionally biased region" description="Low complexity" evidence="4">
    <location>
        <begin position="808"/>
        <end position="820"/>
    </location>
</feature>
<evidence type="ECO:0000259" key="5">
    <source>
        <dbReference type="Pfam" id="PF21783"/>
    </source>
</evidence>
<organism evidence="6 7">
    <name type="scientific">Sinomonas flava</name>
    <dbReference type="NCBI Taxonomy" id="496857"/>
    <lineage>
        <taxon>Bacteria</taxon>
        <taxon>Bacillati</taxon>
        <taxon>Actinomycetota</taxon>
        <taxon>Actinomycetes</taxon>
        <taxon>Micrococcales</taxon>
        <taxon>Micrococcaceae</taxon>
        <taxon>Sinomonas</taxon>
    </lineage>
</organism>
<dbReference type="SUPFAM" id="SSF50974">
    <property type="entry name" value="Nitrous oxide reductase, N-terminal domain"/>
    <property type="match status" value="1"/>
</dbReference>
<dbReference type="InterPro" id="IPR048433">
    <property type="entry name" value="YNCE-like_beta-prop"/>
</dbReference>
<feature type="region of interest" description="Disordered" evidence="4">
    <location>
        <begin position="508"/>
        <end position="527"/>
    </location>
</feature>
<protein>
    <submittedName>
        <fullName evidence="6">Alkaline phosphatase family protein</fullName>
    </submittedName>
</protein>
<name>A0ABP5NG81_9MICC</name>
<keyword evidence="7" id="KW-1185">Reference proteome</keyword>
<dbReference type="Gene3D" id="2.130.10.10">
    <property type="entry name" value="YVTN repeat-like/Quinoprotein amine dehydrogenase"/>
    <property type="match status" value="2"/>
</dbReference>
<evidence type="ECO:0000313" key="6">
    <source>
        <dbReference type="EMBL" id="GAA2198647.1"/>
    </source>
</evidence>
<dbReference type="InterPro" id="IPR017850">
    <property type="entry name" value="Alkaline_phosphatase_core_sf"/>
</dbReference>
<keyword evidence="3" id="KW-0843">Virulence</keyword>
<evidence type="ECO:0000256" key="4">
    <source>
        <dbReference type="SAM" id="MobiDB-lite"/>
    </source>
</evidence>
<proteinExistence type="predicted"/>
<dbReference type="InterPro" id="IPR015943">
    <property type="entry name" value="WD40/YVTN_repeat-like_dom_sf"/>
</dbReference>
<dbReference type="SUPFAM" id="SSF53649">
    <property type="entry name" value="Alkaline phosphatase-like"/>
    <property type="match status" value="1"/>
</dbReference>
<evidence type="ECO:0000313" key="7">
    <source>
        <dbReference type="Proteomes" id="UP001500432"/>
    </source>
</evidence>
<dbReference type="RefSeq" id="WP_344298770.1">
    <property type="nucleotide sequence ID" value="NZ_BAAAQW010000003.1"/>
</dbReference>
<evidence type="ECO:0000256" key="3">
    <source>
        <dbReference type="ARBA" id="ARBA00023026"/>
    </source>
</evidence>
<dbReference type="Pfam" id="PF04185">
    <property type="entry name" value="Phosphoesterase"/>
    <property type="match status" value="1"/>
</dbReference>
<reference evidence="7" key="1">
    <citation type="journal article" date="2019" name="Int. J. Syst. Evol. Microbiol.">
        <title>The Global Catalogue of Microorganisms (GCM) 10K type strain sequencing project: providing services to taxonomists for standard genome sequencing and annotation.</title>
        <authorList>
            <consortium name="The Broad Institute Genomics Platform"/>
            <consortium name="The Broad Institute Genome Sequencing Center for Infectious Disease"/>
            <person name="Wu L."/>
            <person name="Ma J."/>
        </authorList>
    </citation>
    <scope>NUCLEOTIDE SEQUENCE [LARGE SCALE GENOMIC DNA]</scope>
    <source>
        <strain evidence="7">JCM 16034</strain>
    </source>
</reference>
<feature type="region of interest" description="Disordered" evidence="4">
    <location>
        <begin position="798"/>
        <end position="820"/>
    </location>
</feature>
<dbReference type="PANTHER" id="PTHR47197:SF3">
    <property type="entry name" value="DIHYDRO-HEME D1 DEHYDROGENASE"/>
    <property type="match status" value="1"/>
</dbReference>
<dbReference type="Pfam" id="PF21783">
    <property type="entry name" value="YNCE"/>
    <property type="match status" value="1"/>
</dbReference>
<dbReference type="InterPro" id="IPR007312">
    <property type="entry name" value="Phosphoesterase"/>
</dbReference>
<dbReference type="Gene3D" id="3.40.720.10">
    <property type="entry name" value="Alkaline Phosphatase, subunit A"/>
    <property type="match status" value="1"/>
</dbReference>
<keyword evidence="2" id="KW-0378">Hydrolase</keyword>
<dbReference type="PANTHER" id="PTHR47197">
    <property type="entry name" value="PROTEIN NIRF"/>
    <property type="match status" value="1"/>
</dbReference>
<dbReference type="EMBL" id="BAAAQW010000003">
    <property type="protein sequence ID" value="GAA2198647.1"/>
    <property type="molecule type" value="Genomic_DNA"/>
</dbReference>
<evidence type="ECO:0000256" key="1">
    <source>
        <dbReference type="ARBA" id="ARBA00022729"/>
    </source>
</evidence>
<dbReference type="Proteomes" id="UP001500432">
    <property type="component" value="Unassembled WGS sequence"/>
</dbReference>
<feature type="region of interest" description="Disordered" evidence="4">
    <location>
        <begin position="344"/>
        <end position="369"/>
    </location>
</feature>
<dbReference type="InterPro" id="IPR051200">
    <property type="entry name" value="Host-pathogen_enzymatic-act"/>
</dbReference>
<feature type="compositionally biased region" description="Polar residues" evidence="4">
    <location>
        <begin position="515"/>
        <end position="527"/>
    </location>
</feature>
<sequence>MATAALALVGGGIAVAVAPHVAGPSGDGTAVTPTGQRVTPWGEQTVLGDLPLNSALSPDGKRLLVTNNGQGTQSLQLVDVADREVEQTLTYKTPESLYVGLAWSPDGTKAYASAAANAKIRTFAYDGGKLTEGAPLALPTKTPDGKALNLYPAGLAVTPDGAKIVVADQLGDAVSVIDTATGAVQTAPAGSKPFAVSLSPDGKTAYITNQGGSDVSVVDVSGDQPAVVRTLPVGLHPNKSTITGDGKTLFVANGDADTVSAVDTATGEAKTISLSPYQDAPVGTNPTGLALDEKGGRLFVANSGNNDVAVVSLADGSVAGVIPSAWYPSSLAFRDGALHVTNAKGLGAGPNDGPGHPDPTSPNKTAEDQYSGSMIKGTLSSYAVPTGGELQKATEQVKNNNRPATTGVGAVVPAQPGGQSPIKHVIYVVKENRTYDQVLGDIGKGNGDPSLTLFGDDSAPNTRALAKQFTTIDNFYADAEVSANGWNWVTQANSNPYAEQMWPANYSGRKAPYPSENSNPENAAQEPGNSYVWQRLDKAGVNFRNYGFFVNNTANGAVSSDPVLDAKTDRAYRGYDLKCPDSTGTFAPLAANCGTPRVDEWIKDFTGQVSAGTVPTVQFVRLPNDHTQGTKAGAPTPQAYVADNDYALGRLVDTVSHSSIWKDTAIFVTEDDAQNGADHVDAHRTLALAISPYTQTGKVDSTFYSTASMVRTIGLIAGFKPLTQFDAYATPMSASFTANPNPAAYTAVKPSYPMTALNGANAPLAAQSSAQDLTKEDQINEATFNEAIWKSVKGADSEMPAPQHHVIGAGSASAAGDSDD</sequence>
<comment type="caution">
    <text evidence="6">The sequence shown here is derived from an EMBL/GenBank/DDBJ whole genome shotgun (WGS) entry which is preliminary data.</text>
</comment>
<gene>
    <name evidence="6" type="ORF">GCM10009849_12130</name>
</gene>
<keyword evidence="1" id="KW-0732">Signal</keyword>
<accession>A0ABP5NG81</accession>